<name>A0ABP7T1Y9_9SPHN</name>
<dbReference type="Proteomes" id="UP001500235">
    <property type="component" value="Unassembled WGS sequence"/>
</dbReference>
<dbReference type="RefSeq" id="WP_344707117.1">
    <property type="nucleotide sequence ID" value="NZ_BAABBQ010000001.1"/>
</dbReference>
<evidence type="ECO:0000313" key="2">
    <source>
        <dbReference type="Proteomes" id="UP001500235"/>
    </source>
</evidence>
<comment type="caution">
    <text evidence="1">The sequence shown here is derived from an EMBL/GenBank/DDBJ whole genome shotgun (WGS) entry which is preliminary data.</text>
</comment>
<keyword evidence="2" id="KW-1185">Reference proteome</keyword>
<accession>A0ABP7T1Y9</accession>
<protein>
    <submittedName>
        <fullName evidence="1">Uncharacterized protein</fullName>
    </submittedName>
</protein>
<proteinExistence type="predicted"/>
<gene>
    <name evidence="1" type="ORF">GCM10022280_18390</name>
</gene>
<reference evidence="2" key="1">
    <citation type="journal article" date="2019" name="Int. J. Syst. Evol. Microbiol.">
        <title>The Global Catalogue of Microorganisms (GCM) 10K type strain sequencing project: providing services to taxonomists for standard genome sequencing and annotation.</title>
        <authorList>
            <consortium name="The Broad Institute Genomics Platform"/>
            <consortium name="The Broad Institute Genome Sequencing Center for Infectious Disease"/>
            <person name="Wu L."/>
            <person name="Ma J."/>
        </authorList>
    </citation>
    <scope>NUCLEOTIDE SEQUENCE [LARGE SCALE GENOMIC DNA]</scope>
    <source>
        <strain evidence="2">JCM 17563</strain>
    </source>
</reference>
<organism evidence="1 2">
    <name type="scientific">Sphingomonas swuensis</name>
    <dbReference type="NCBI Taxonomy" id="977800"/>
    <lineage>
        <taxon>Bacteria</taxon>
        <taxon>Pseudomonadati</taxon>
        <taxon>Pseudomonadota</taxon>
        <taxon>Alphaproteobacteria</taxon>
        <taxon>Sphingomonadales</taxon>
        <taxon>Sphingomonadaceae</taxon>
        <taxon>Sphingomonas</taxon>
    </lineage>
</organism>
<evidence type="ECO:0000313" key="1">
    <source>
        <dbReference type="EMBL" id="GAA4019016.1"/>
    </source>
</evidence>
<sequence>MTASTSVQHAVNFHAGTASATITIEGAEVSYPEPLDDDGYPAPGCAEWLISAAKIACDADARPRLLIWPDGSSTSLAPDDSLQHFPPARYKHLSKNGWPPIRWWKA</sequence>
<dbReference type="EMBL" id="BAABBQ010000001">
    <property type="protein sequence ID" value="GAA4019016.1"/>
    <property type="molecule type" value="Genomic_DNA"/>
</dbReference>